<dbReference type="SMART" id="SM00256">
    <property type="entry name" value="FBOX"/>
    <property type="match status" value="1"/>
</dbReference>
<dbReference type="RefSeq" id="XP_019096561.1">
    <property type="nucleotide sequence ID" value="XM_019241016.1"/>
</dbReference>
<dbReference type="SUPFAM" id="SSF81383">
    <property type="entry name" value="F-box domain"/>
    <property type="match status" value="1"/>
</dbReference>
<dbReference type="InterPro" id="IPR036047">
    <property type="entry name" value="F-box-like_dom_sf"/>
</dbReference>
<dbReference type="InterPro" id="IPR013283">
    <property type="entry name" value="RLI1"/>
</dbReference>
<evidence type="ECO:0000313" key="3">
    <source>
        <dbReference type="RefSeq" id="XP_019096559.1"/>
    </source>
</evidence>
<dbReference type="Pfam" id="PF00646">
    <property type="entry name" value="F-box"/>
    <property type="match status" value="1"/>
</dbReference>
<evidence type="ECO:0000313" key="4">
    <source>
        <dbReference type="RefSeq" id="XP_019096560.1"/>
    </source>
</evidence>
<dbReference type="RefSeq" id="XP_019096559.1">
    <property type="nucleotide sequence ID" value="XM_019241014.1"/>
</dbReference>
<dbReference type="NCBIfam" id="TIGR01640">
    <property type="entry name" value="F_box_assoc_1"/>
    <property type="match status" value="1"/>
</dbReference>
<sequence length="590" mass="67623">MIIINLPRVLEKDTTTQRYRLPVPRVLGLVGTNGIWKSIDLKILAGKLQPNLGRYNHPPDWQEILTHFCGSEIQSYFIRVLKENLKTVIKPQHVGYIKILVRGNLGKLLEKLDERGMMAHICADLDLDQSAKDVFSRVLQRFVIATVFITKAALYTLEEPSSFLDVRQKDKAAHGISSLLKPDSHLLKPGRMTRMSDLPRDLVEEILCRVPMTSLRAIRSTCKEWNALSKSRIFGKKATAERNQYFLGFIMMDYRVCSVKFDLQNLDDPSIKPVGGILNQVEITKVFHCDGLLLCVTKDNSRLVVWNPYLGQTRWIQPRINFHRLDRYALGYDKNRNHKILRLFGDTDSKSQVLCYEIYNFSSNSWKVFYDTPDWDIAFCQRGVSLKGNTYFLARTKIRDAGTKGEILLPFDFTLEKFGPPLPLPFPSSGSDNFVSLSCVRDEQLAVIHDSWRKFRRHTVEIWVTNQISLGSVSWSMFLSSTSSRSVSILAGSFFIDEEKKVAVFFDLDNEFERTKTRFNQTANIIGQDGYFKSVNIGEAPNLGKRTSYGDIPRQFCRPLVCSSSYVPSLVHLQINQPQPHVIKKEIDDY</sequence>
<accession>A0ABM1RC23</accession>
<dbReference type="CDD" id="cd22157">
    <property type="entry name" value="F-box_AtFBW1-like"/>
    <property type="match status" value="1"/>
</dbReference>
<reference evidence="2" key="1">
    <citation type="journal article" date="1997" name="Nucleic Acids Res.">
        <title>tRNAscan-SE: a program for improved detection of transfer RNA genes in genomic sequence.</title>
        <authorList>
            <person name="Lowe T.M."/>
            <person name="Eddy S.R."/>
        </authorList>
    </citation>
    <scope>NUCLEOTIDE SEQUENCE [LARGE SCALE GENOMIC DNA]</scope>
    <source>
        <strain evidence="2">r\DH55</strain>
    </source>
</reference>
<dbReference type="PANTHER" id="PTHR19248">
    <property type="entry name" value="ATP-BINDING TRANSPORT PROTEIN-RELATED"/>
    <property type="match status" value="1"/>
</dbReference>
<dbReference type="Proteomes" id="UP000694864">
    <property type="component" value="Chromosome 19"/>
</dbReference>
<reference evidence="2" key="2">
    <citation type="journal article" date="2014" name="Nat. Commun.">
        <title>The emerging biofuel crop Camelina sativa retains a highly undifferentiated hexaploid genome structure.</title>
        <authorList>
            <person name="Kagale S."/>
            <person name="Koh C."/>
            <person name="Nixon J."/>
            <person name="Bollina V."/>
            <person name="Clarke W.E."/>
            <person name="Tuteja R."/>
            <person name="Spillane C."/>
            <person name="Robinson S.J."/>
            <person name="Links M.G."/>
            <person name="Clarke C."/>
            <person name="Higgins E.E."/>
            <person name="Huebert T."/>
            <person name="Sharpe A.G."/>
            <person name="Parkin I.A."/>
        </authorList>
    </citation>
    <scope>NUCLEOTIDE SEQUENCE [LARGE SCALE GENOMIC DNA]</scope>
    <source>
        <strain evidence="2">r\DH55</strain>
    </source>
</reference>
<dbReference type="InterPro" id="IPR006527">
    <property type="entry name" value="F-box-assoc_dom_typ1"/>
</dbReference>
<dbReference type="PRINTS" id="PR01868">
    <property type="entry name" value="ABCEFAMILY"/>
</dbReference>
<name>A0ABM1RC23_CAMSA</name>
<dbReference type="Pfam" id="PF07734">
    <property type="entry name" value="FBA_1"/>
    <property type="match status" value="1"/>
</dbReference>
<dbReference type="PROSITE" id="PS50181">
    <property type="entry name" value="FBOX"/>
    <property type="match status" value="1"/>
</dbReference>
<dbReference type="SUPFAM" id="SSF52540">
    <property type="entry name" value="P-loop containing nucleoside triphosphate hydrolases"/>
    <property type="match status" value="1"/>
</dbReference>
<evidence type="ECO:0000259" key="1">
    <source>
        <dbReference type="PROSITE" id="PS50181"/>
    </source>
</evidence>
<protein>
    <submittedName>
        <fullName evidence="3 4">F-box/kelch-repeat protein At3g13680-like isoform X1</fullName>
    </submittedName>
</protein>
<proteinExistence type="predicted"/>
<dbReference type="RefSeq" id="XP_019096560.1">
    <property type="nucleotide sequence ID" value="XM_019241015.1"/>
</dbReference>
<dbReference type="InterPro" id="IPR017451">
    <property type="entry name" value="F-box-assoc_interact_dom"/>
</dbReference>
<reference evidence="3 4" key="3">
    <citation type="submission" date="2025-05" db="UniProtKB">
        <authorList>
            <consortium name="RefSeq"/>
        </authorList>
    </citation>
    <scope>IDENTIFICATION</scope>
    <source>
        <tissue evidence="3 4">Leaf</tissue>
    </source>
</reference>
<organism evidence="2 5">
    <name type="scientific">Camelina sativa</name>
    <name type="common">False flax</name>
    <name type="synonym">Myagrum sativum</name>
    <dbReference type="NCBI Taxonomy" id="90675"/>
    <lineage>
        <taxon>Eukaryota</taxon>
        <taxon>Viridiplantae</taxon>
        <taxon>Streptophyta</taxon>
        <taxon>Embryophyta</taxon>
        <taxon>Tracheophyta</taxon>
        <taxon>Spermatophyta</taxon>
        <taxon>Magnoliopsida</taxon>
        <taxon>eudicotyledons</taxon>
        <taxon>Gunneridae</taxon>
        <taxon>Pentapetalae</taxon>
        <taxon>rosids</taxon>
        <taxon>malvids</taxon>
        <taxon>Brassicales</taxon>
        <taxon>Brassicaceae</taxon>
        <taxon>Camelineae</taxon>
        <taxon>Camelina</taxon>
    </lineage>
</organism>
<evidence type="ECO:0000313" key="2">
    <source>
        <dbReference type="Proteomes" id="UP000694864"/>
    </source>
</evidence>
<dbReference type="Gene3D" id="3.40.50.300">
    <property type="entry name" value="P-loop containing nucleotide triphosphate hydrolases"/>
    <property type="match status" value="1"/>
</dbReference>
<dbReference type="Gene3D" id="1.20.1280.50">
    <property type="match status" value="1"/>
</dbReference>
<dbReference type="InterPro" id="IPR001810">
    <property type="entry name" value="F-box_dom"/>
</dbReference>
<dbReference type="InterPro" id="IPR027417">
    <property type="entry name" value="P-loop_NTPase"/>
</dbReference>
<dbReference type="GeneID" id="104765077"/>
<feature type="domain" description="F-box" evidence="1">
    <location>
        <begin position="192"/>
        <end position="238"/>
    </location>
</feature>
<evidence type="ECO:0000313" key="5">
    <source>
        <dbReference type="RefSeq" id="XP_019096561.1"/>
    </source>
</evidence>
<gene>
    <name evidence="3 4 5" type="primary">LOC104765077</name>
</gene>
<keyword evidence="2" id="KW-1185">Reference proteome</keyword>